<organism evidence="1">
    <name type="scientific">marine sediment metagenome</name>
    <dbReference type="NCBI Taxonomy" id="412755"/>
    <lineage>
        <taxon>unclassified sequences</taxon>
        <taxon>metagenomes</taxon>
        <taxon>ecological metagenomes</taxon>
    </lineage>
</organism>
<dbReference type="Gene3D" id="3.40.1740.10">
    <property type="entry name" value="VC0467-like"/>
    <property type="match status" value="1"/>
</dbReference>
<dbReference type="EMBL" id="LAZR01000038">
    <property type="protein sequence ID" value="KKO00932.1"/>
    <property type="molecule type" value="Genomic_DNA"/>
</dbReference>
<name>A0A0F9XNG3_9ZZZZ</name>
<gene>
    <name evidence="1" type="ORF">LCGC14_0123390</name>
</gene>
<dbReference type="Pfam" id="PF02622">
    <property type="entry name" value="DUF179"/>
    <property type="match status" value="1"/>
</dbReference>
<dbReference type="PANTHER" id="PTHR31984">
    <property type="entry name" value="TRANSPORTER, PUTATIVE (DUF179)-RELATED"/>
    <property type="match status" value="1"/>
</dbReference>
<dbReference type="AlphaFoldDB" id="A0A0F9XNG3"/>
<dbReference type="PANTHER" id="PTHR31984:SF17">
    <property type="entry name" value="TRANSCRIPTIONAL REGULATOR"/>
    <property type="match status" value="1"/>
</dbReference>
<sequence>MIALKPTKGKLLIAEPSLTGDVSFNRSVVLLAEHSNEGSVGFILNKPLEYQINELVTEIEIPFQVYNGGPVEQDNLYFIHKVPHLIDNSVEISDGIYWGGNFETTVELINKEIISEDDIRFFLGYSGWSSFQLDEELTSKSWIVVENEHESRIIQKAAQAIWKENMIQLGGNYLLWSNAPENPSLN</sequence>
<evidence type="ECO:0000313" key="1">
    <source>
        <dbReference type="EMBL" id="KKO00932.1"/>
    </source>
</evidence>
<dbReference type="SUPFAM" id="SSF143456">
    <property type="entry name" value="VC0467-like"/>
    <property type="match status" value="1"/>
</dbReference>
<dbReference type="InterPro" id="IPR003774">
    <property type="entry name" value="AlgH-like"/>
</dbReference>
<protein>
    <submittedName>
        <fullName evidence="1">Uncharacterized protein</fullName>
    </submittedName>
</protein>
<proteinExistence type="predicted"/>
<accession>A0A0F9XNG3</accession>
<reference evidence="1" key="1">
    <citation type="journal article" date="2015" name="Nature">
        <title>Complex archaea that bridge the gap between prokaryotes and eukaryotes.</title>
        <authorList>
            <person name="Spang A."/>
            <person name="Saw J.H."/>
            <person name="Jorgensen S.L."/>
            <person name="Zaremba-Niedzwiedzka K."/>
            <person name="Martijn J."/>
            <person name="Lind A.E."/>
            <person name="van Eijk R."/>
            <person name="Schleper C."/>
            <person name="Guy L."/>
            <person name="Ettema T.J."/>
        </authorList>
    </citation>
    <scope>NUCLEOTIDE SEQUENCE</scope>
</reference>
<comment type="caution">
    <text evidence="1">The sequence shown here is derived from an EMBL/GenBank/DDBJ whole genome shotgun (WGS) entry which is preliminary data.</text>
</comment>